<keyword evidence="3" id="KW-1185">Reference proteome</keyword>
<organism evidence="2 3">
    <name type="scientific">Paenimyroides ceti</name>
    <dbReference type="NCBI Taxonomy" id="395087"/>
    <lineage>
        <taxon>Bacteria</taxon>
        <taxon>Pseudomonadati</taxon>
        <taxon>Bacteroidota</taxon>
        <taxon>Flavobacteriia</taxon>
        <taxon>Flavobacteriales</taxon>
        <taxon>Flavobacteriaceae</taxon>
        <taxon>Paenimyroides</taxon>
    </lineage>
</organism>
<proteinExistence type="predicted"/>
<keyword evidence="1" id="KW-1133">Transmembrane helix</keyword>
<gene>
    <name evidence="2" type="ORF">QW060_19580</name>
</gene>
<accession>A0ABT8CXE1</accession>
<keyword evidence="1" id="KW-0812">Transmembrane</keyword>
<comment type="caution">
    <text evidence="2">The sequence shown here is derived from an EMBL/GenBank/DDBJ whole genome shotgun (WGS) entry which is preliminary data.</text>
</comment>
<dbReference type="EMBL" id="JAUFQU010000024">
    <property type="protein sequence ID" value="MDN3709228.1"/>
    <property type="molecule type" value="Genomic_DNA"/>
</dbReference>
<dbReference type="Proteomes" id="UP001242368">
    <property type="component" value="Unassembled WGS sequence"/>
</dbReference>
<evidence type="ECO:0000313" key="2">
    <source>
        <dbReference type="EMBL" id="MDN3709228.1"/>
    </source>
</evidence>
<feature type="transmembrane region" description="Helical" evidence="1">
    <location>
        <begin position="15"/>
        <end position="33"/>
    </location>
</feature>
<reference evidence="3" key="1">
    <citation type="journal article" date="2019" name="Int. J. Syst. Evol. Microbiol.">
        <title>The Global Catalogue of Microorganisms (GCM) 10K type strain sequencing project: providing services to taxonomists for standard genome sequencing and annotation.</title>
        <authorList>
            <consortium name="The Broad Institute Genomics Platform"/>
            <consortium name="The Broad Institute Genome Sequencing Center for Infectious Disease"/>
            <person name="Wu L."/>
            <person name="Ma J."/>
        </authorList>
    </citation>
    <scope>NUCLEOTIDE SEQUENCE [LARGE SCALE GENOMIC DNA]</scope>
    <source>
        <strain evidence="3">CECT 7184</strain>
    </source>
</reference>
<evidence type="ECO:0000313" key="3">
    <source>
        <dbReference type="Proteomes" id="UP001242368"/>
    </source>
</evidence>
<dbReference type="RefSeq" id="WP_290364971.1">
    <property type="nucleotide sequence ID" value="NZ_JAUFQU010000024.1"/>
</dbReference>
<evidence type="ECO:0000256" key="1">
    <source>
        <dbReference type="SAM" id="Phobius"/>
    </source>
</evidence>
<name>A0ABT8CXE1_9FLAO</name>
<protein>
    <submittedName>
        <fullName evidence="2">Uncharacterized protein</fullName>
    </submittedName>
</protein>
<keyword evidence="1" id="KW-0472">Membrane</keyword>
<sequence length="50" mass="6127">MAIVEKKVFFNRNIYIRYWSTIFGSYFSCYLSMRQYGKKKSTIRTNIFIL</sequence>